<feature type="region of interest" description="Disordered" evidence="1">
    <location>
        <begin position="32"/>
        <end position="91"/>
    </location>
</feature>
<evidence type="ECO:0000313" key="5">
    <source>
        <dbReference type="Proteomes" id="UP000039021"/>
    </source>
</evidence>
<dbReference type="EMBL" id="CSBK01001727">
    <property type="protein sequence ID" value="COZ07065.1"/>
    <property type="molecule type" value="Genomic_DNA"/>
</dbReference>
<evidence type="ECO:0000313" key="3">
    <source>
        <dbReference type="EMBL" id="COZ07065.1"/>
    </source>
</evidence>
<sequence length="91" mass="9325">MPPSAFSTLRAPCSVKWTLRLSESVAKYSSASLSPTSSATSRMISSRGVSRCVVPASTRGTSASSTSTESASSMRATSGLGDTRSLTSVTN</sequence>
<dbReference type="Proteomes" id="UP000038802">
    <property type="component" value="Unassembled WGS sequence"/>
</dbReference>
<name>A0A0U0UAM1_MYCTX</name>
<reference evidence="2" key="3">
    <citation type="submission" date="2015-03" db="EMBL/GenBank/DDBJ databases">
        <authorList>
            <person name="Murphy D."/>
        </authorList>
    </citation>
    <scope>NUCLEOTIDE SEQUENCE [LARGE SCALE GENOMIC DNA]</scope>
    <source>
        <strain evidence="2">K00500041</strain>
    </source>
</reference>
<proteinExistence type="predicted"/>
<feature type="compositionally biased region" description="Low complexity" evidence="1">
    <location>
        <begin position="32"/>
        <end position="41"/>
    </location>
</feature>
<gene>
    <name evidence="2" type="ORF">ERS007703_05184</name>
    <name evidence="3" type="ORF">ERS007739_03356</name>
</gene>
<dbReference type="AlphaFoldDB" id="A0A0U0UAM1"/>
<accession>A0A0U0UAM1</accession>
<evidence type="ECO:0000256" key="1">
    <source>
        <dbReference type="SAM" id="MobiDB-lite"/>
    </source>
</evidence>
<dbReference type="Proteomes" id="UP000039021">
    <property type="component" value="Unassembled WGS sequence"/>
</dbReference>
<evidence type="ECO:0000313" key="2">
    <source>
        <dbReference type="EMBL" id="COX40101.1"/>
    </source>
</evidence>
<dbReference type="EMBL" id="CSAE01001211">
    <property type="protein sequence ID" value="COX40101.1"/>
    <property type="molecule type" value="Genomic_DNA"/>
</dbReference>
<reference evidence="4 5" key="1">
    <citation type="submission" date="2015-03" db="EMBL/GenBank/DDBJ databases">
        <authorList>
            <consortium name="Pathogen Informatics"/>
        </authorList>
    </citation>
    <scope>NUCLEOTIDE SEQUENCE [LARGE SCALE GENOMIC DNA]</scope>
    <source>
        <strain evidence="4">K00500041</strain>
        <strain evidence="5">N09902308</strain>
    </source>
</reference>
<protein>
    <submittedName>
        <fullName evidence="2">Uncharacterized protein</fullName>
    </submittedName>
</protein>
<evidence type="ECO:0000313" key="4">
    <source>
        <dbReference type="Proteomes" id="UP000038802"/>
    </source>
</evidence>
<organism evidence="2 4">
    <name type="scientific">Mycobacterium tuberculosis</name>
    <dbReference type="NCBI Taxonomy" id="1773"/>
    <lineage>
        <taxon>Bacteria</taxon>
        <taxon>Bacillati</taxon>
        <taxon>Actinomycetota</taxon>
        <taxon>Actinomycetes</taxon>
        <taxon>Mycobacteriales</taxon>
        <taxon>Mycobacteriaceae</taxon>
        <taxon>Mycobacterium</taxon>
        <taxon>Mycobacterium tuberculosis complex</taxon>
    </lineage>
</organism>
<feature type="compositionally biased region" description="Low complexity" evidence="1">
    <location>
        <begin position="56"/>
        <end position="78"/>
    </location>
</feature>
<reference evidence="3" key="2">
    <citation type="submission" date="2015-03" db="EMBL/GenBank/DDBJ databases">
        <authorList>
            <consortium name="Pathogen Informatics"/>
            <person name="Murphy D."/>
        </authorList>
    </citation>
    <scope>NUCLEOTIDE SEQUENCE</scope>
    <source>
        <strain evidence="3">N09902308</strain>
    </source>
</reference>